<protein>
    <submittedName>
        <fullName evidence="2">Methyltransferase domain protein</fullName>
    </submittedName>
</protein>
<dbReference type="PANTHER" id="PTHR13369:SF3">
    <property type="entry name" value="METHYLTRANSFERASE DOMAIN-CONTAINING PROTEIN"/>
    <property type="match status" value="1"/>
</dbReference>
<evidence type="ECO:0000313" key="2">
    <source>
        <dbReference type="EMBL" id="OOM77420.1"/>
    </source>
</evidence>
<dbReference type="OrthoDB" id="5502211at2"/>
<dbReference type="SUPFAM" id="SSF53335">
    <property type="entry name" value="S-adenosyl-L-methionine-dependent methyltransferases"/>
    <property type="match status" value="1"/>
</dbReference>
<keyword evidence="2" id="KW-0808">Transferase</keyword>
<evidence type="ECO:0000259" key="1">
    <source>
        <dbReference type="Pfam" id="PF13679"/>
    </source>
</evidence>
<dbReference type="RefSeq" id="WP_077847450.1">
    <property type="nucleotide sequence ID" value="NZ_LZZM01000152.1"/>
</dbReference>
<feature type="domain" description="Methyltransferase" evidence="1">
    <location>
        <begin position="153"/>
        <end position="289"/>
    </location>
</feature>
<dbReference type="AlphaFoldDB" id="A0A1S8THY6"/>
<dbReference type="PANTHER" id="PTHR13369">
    <property type="match status" value="1"/>
</dbReference>
<dbReference type="Gene3D" id="3.40.50.150">
    <property type="entry name" value="Vaccinia Virus protein VP39"/>
    <property type="match status" value="1"/>
</dbReference>
<dbReference type="Proteomes" id="UP000190890">
    <property type="component" value="Unassembled WGS sequence"/>
</dbReference>
<sequence>MEELEKAIAEIIKKDIIKLVISNKINNNVEYNKIIFILKENNNKQYYQIEKFTDKQVFHENISIDILEKKVLEYTASNYKQISAWSNTATFNVKISKKGKVLLSKKKSDNVKLTNKDHNKGKNYILREGMIIEPLIDLGIFTKEGKVINSKYDKYKQINRFVEIIDDEIKKNDFKELTILDFGCGKSYLTFVLYYYFVKIKKIKVKMIGLDLKVDVIKKCNDIAEHYNYENLHFELGDINGFKYSNKVDMIITLHACDTATDYALYNAIKWNAKMIFSVPCCQHEFNQQMKTEALSILTKYGIVQERIAALMTDSVRANLLESVGYKTQLLEFIDIAHSPKNILIRASKNNISKEKKQKALTEVKNLMKQFNFNPTLYNLLKEDTLI</sequence>
<dbReference type="GO" id="GO:0032259">
    <property type="term" value="P:methylation"/>
    <property type="evidence" value="ECO:0007669"/>
    <property type="project" value="UniProtKB-KW"/>
</dbReference>
<proteinExistence type="predicted"/>
<dbReference type="CDD" id="cd02440">
    <property type="entry name" value="AdoMet_MTases"/>
    <property type="match status" value="1"/>
</dbReference>
<evidence type="ECO:0000313" key="3">
    <source>
        <dbReference type="Proteomes" id="UP000190890"/>
    </source>
</evidence>
<keyword evidence="3" id="KW-1185">Reference proteome</keyword>
<dbReference type="GO" id="GO:0008168">
    <property type="term" value="F:methyltransferase activity"/>
    <property type="evidence" value="ECO:0007669"/>
    <property type="project" value="UniProtKB-KW"/>
</dbReference>
<dbReference type="GO" id="GO:0005737">
    <property type="term" value="C:cytoplasm"/>
    <property type="evidence" value="ECO:0007669"/>
    <property type="project" value="TreeGrafter"/>
</dbReference>
<comment type="caution">
    <text evidence="2">The sequence shown here is derived from an EMBL/GenBank/DDBJ whole genome shotgun (WGS) entry which is preliminary data.</text>
</comment>
<dbReference type="InterPro" id="IPR029063">
    <property type="entry name" value="SAM-dependent_MTases_sf"/>
</dbReference>
<dbReference type="EMBL" id="LZZM01000152">
    <property type="protein sequence ID" value="OOM77420.1"/>
    <property type="molecule type" value="Genomic_DNA"/>
</dbReference>
<reference evidence="2 3" key="1">
    <citation type="submission" date="2016-05" db="EMBL/GenBank/DDBJ databases">
        <title>Microbial solvent formation.</title>
        <authorList>
            <person name="Poehlein A."/>
            <person name="Montoya Solano J.D."/>
            <person name="Flitsch S."/>
            <person name="Krabben P."/>
            <person name="Duerre P."/>
            <person name="Daniel R."/>
        </authorList>
    </citation>
    <scope>NUCLEOTIDE SEQUENCE [LARGE SCALE GENOMIC DNA]</scope>
    <source>
        <strain evidence="2 3">DSM 2619</strain>
    </source>
</reference>
<dbReference type="Pfam" id="PF13679">
    <property type="entry name" value="Methyltransf_32"/>
    <property type="match status" value="1"/>
</dbReference>
<accession>A0A1S8THY6</accession>
<name>A0A1S8THY6_9CLOT</name>
<organism evidence="2 3">
    <name type="scientific">Clostridium puniceum</name>
    <dbReference type="NCBI Taxonomy" id="29367"/>
    <lineage>
        <taxon>Bacteria</taxon>
        <taxon>Bacillati</taxon>
        <taxon>Bacillota</taxon>
        <taxon>Clostridia</taxon>
        <taxon>Eubacteriales</taxon>
        <taxon>Clostridiaceae</taxon>
        <taxon>Clostridium</taxon>
    </lineage>
</organism>
<dbReference type="STRING" id="29367.CLPUN_23190"/>
<gene>
    <name evidence="2" type="ORF">CLPUN_23190</name>
</gene>
<keyword evidence="2" id="KW-0489">Methyltransferase</keyword>
<dbReference type="InterPro" id="IPR025714">
    <property type="entry name" value="Methyltranfer_dom"/>
</dbReference>